<organism evidence="2 3">
    <name type="scientific">Zingiber officinale</name>
    <name type="common">Ginger</name>
    <name type="synonym">Amomum zingiber</name>
    <dbReference type="NCBI Taxonomy" id="94328"/>
    <lineage>
        <taxon>Eukaryota</taxon>
        <taxon>Viridiplantae</taxon>
        <taxon>Streptophyta</taxon>
        <taxon>Embryophyta</taxon>
        <taxon>Tracheophyta</taxon>
        <taxon>Spermatophyta</taxon>
        <taxon>Magnoliopsida</taxon>
        <taxon>Liliopsida</taxon>
        <taxon>Zingiberales</taxon>
        <taxon>Zingiberaceae</taxon>
        <taxon>Zingiber</taxon>
    </lineage>
</organism>
<evidence type="ECO:0008006" key="4">
    <source>
        <dbReference type="Google" id="ProtNLM"/>
    </source>
</evidence>
<gene>
    <name evidence="2" type="ORF">ZIOFF_062683</name>
</gene>
<sequence>MEFGAHSSLRLVIFAFGCILLCSSSSTHHEVRKGAVLVTGTVYCDTCFRQTDSKSTQVISGGWVAVECGSSGSNSPSYRTVVRTNRQGVFRAHLPANIGGDRLHYLESCAVELIKTNHPFCAVASSATVPRQLRLKSRRHGVHVYSAGFFSFKPLNQPEMCSQKPVPFGDQKAPAEEQAGTGGFFPPLPPFNLLTPLLPSSPPASSALLPPFPLHPPSAPVNFPPPADTAIAPPRAGWGLLFPPATPLVLPFPRLPGLPPAFP</sequence>
<dbReference type="EMBL" id="JACMSC010000017">
    <property type="protein sequence ID" value="KAG6479221.1"/>
    <property type="molecule type" value="Genomic_DNA"/>
</dbReference>
<dbReference type="Pfam" id="PF01190">
    <property type="entry name" value="Pollen_Ole_e_1"/>
    <property type="match status" value="1"/>
</dbReference>
<feature type="chain" id="PRO_5035183114" description="Pollen Ole e 1 allergen and extensin family protein" evidence="1">
    <location>
        <begin position="25"/>
        <end position="263"/>
    </location>
</feature>
<keyword evidence="1" id="KW-0732">Signal</keyword>
<comment type="caution">
    <text evidence="2">The sequence shown here is derived from an EMBL/GenBank/DDBJ whole genome shotgun (WGS) entry which is preliminary data.</text>
</comment>
<feature type="signal peptide" evidence="1">
    <location>
        <begin position="1"/>
        <end position="24"/>
    </location>
</feature>
<dbReference type="PANTHER" id="PTHR47273:SF4">
    <property type="entry name" value="EXPRESSED PROTEIN"/>
    <property type="match status" value="1"/>
</dbReference>
<dbReference type="Proteomes" id="UP000734854">
    <property type="component" value="Unassembled WGS sequence"/>
</dbReference>
<reference evidence="2 3" key="1">
    <citation type="submission" date="2020-08" db="EMBL/GenBank/DDBJ databases">
        <title>Plant Genome Project.</title>
        <authorList>
            <person name="Zhang R.-G."/>
        </authorList>
    </citation>
    <scope>NUCLEOTIDE SEQUENCE [LARGE SCALE GENOMIC DNA]</scope>
    <source>
        <tissue evidence="2">Rhizome</tissue>
    </source>
</reference>
<evidence type="ECO:0000313" key="2">
    <source>
        <dbReference type="EMBL" id="KAG6479221.1"/>
    </source>
</evidence>
<protein>
    <recommendedName>
        <fullName evidence="4">Pollen Ole e 1 allergen and extensin family protein</fullName>
    </recommendedName>
</protein>
<dbReference type="PANTHER" id="PTHR47273">
    <property type="entry name" value="EXPRESSED PROTEIN"/>
    <property type="match status" value="1"/>
</dbReference>
<evidence type="ECO:0000313" key="3">
    <source>
        <dbReference type="Proteomes" id="UP000734854"/>
    </source>
</evidence>
<evidence type="ECO:0000256" key="1">
    <source>
        <dbReference type="SAM" id="SignalP"/>
    </source>
</evidence>
<accession>A0A8J5F554</accession>
<name>A0A8J5F554_ZINOF</name>
<keyword evidence="3" id="KW-1185">Reference proteome</keyword>
<proteinExistence type="predicted"/>
<dbReference type="AlphaFoldDB" id="A0A8J5F554"/>